<reference evidence="1" key="1">
    <citation type="journal article" date="2014" name="Front. Microbiol.">
        <title>High frequency of phylogenetically diverse reductive dehalogenase-homologous genes in deep subseafloor sedimentary metagenomes.</title>
        <authorList>
            <person name="Kawai M."/>
            <person name="Futagami T."/>
            <person name="Toyoda A."/>
            <person name="Takaki Y."/>
            <person name="Nishi S."/>
            <person name="Hori S."/>
            <person name="Arai W."/>
            <person name="Tsubouchi T."/>
            <person name="Morono Y."/>
            <person name="Uchiyama I."/>
            <person name="Ito T."/>
            <person name="Fujiyama A."/>
            <person name="Inagaki F."/>
            <person name="Takami H."/>
        </authorList>
    </citation>
    <scope>NUCLEOTIDE SEQUENCE</scope>
    <source>
        <strain evidence="1">Expedition CK06-06</strain>
    </source>
</reference>
<gene>
    <name evidence="1" type="ORF">S06H3_10618</name>
</gene>
<evidence type="ECO:0000313" key="1">
    <source>
        <dbReference type="EMBL" id="GAI09378.1"/>
    </source>
</evidence>
<sequence>MKLVYDRDLDILTVILKEMSVEESDEVKEGIILDYDAHGNLVAMEILDASRLIAQPAGVEFQLAK</sequence>
<organism evidence="1">
    <name type="scientific">marine sediment metagenome</name>
    <dbReference type="NCBI Taxonomy" id="412755"/>
    <lineage>
        <taxon>unclassified sequences</taxon>
        <taxon>metagenomes</taxon>
        <taxon>ecological metagenomes</taxon>
    </lineage>
</organism>
<dbReference type="EMBL" id="BARV01004957">
    <property type="protein sequence ID" value="GAI09378.1"/>
    <property type="molecule type" value="Genomic_DNA"/>
</dbReference>
<dbReference type="PANTHER" id="PTHR37029:SF1">
    <property type="entry name" value="SSR1768 PROTEIN"/>
    <property type="match status" value="1"/>
</dbReference>
<dbReference type="InterPro" id="IPR019270">
    <property type="entry name" value="DUF2283"/>
</dbReference>
<protein>
    <recommendedName>
        <fullName evidence="2">DUF2283 domain-containing protein</fullName>
    </recommendedName>
</protein>
<comment type="caution">
    <text evidence="1">The sequence shown here is derived from an EMBL/GenBank/DDBJ whole genome shotgun (WGS) entry which is preliminary data.</text>
</comment>
<accession>X1KRR4</accession>
<dbReference type="PANTHER" id="PTHR37029">
    <property type="entry name" value="SSR1768 PROTEIN"/>
    <property type="match status" value="1"/>
</dbReference>
<name>X1KRR4_9ZZZZ</name>
<dbReference type="Pfam" id="PF10049">
    <property type="entry name" value="DUF2283"/>
    <property type="match status" value="1"/>
</dbReference>
<proteinExistence type="predicted"/>
<evidence type="ECO:0008006" key="2">
    <source>
        <dbReference type="Google" id="ProtNLM"/>
    </source>
</evidence>
<dbReference type="AlphaFoldDB" id="X1KRR4"/>